<feature type="region of interest" description="Disordered" evidence="1">
    <location>
        <begin position="244"/>
        <end position="341"/>
    </location>
</feature>
<dbReference type="RefSeq" id="XP_066931561.1">
    <property type="nucleotide sequence ID" value="XM_067075460.1"/>
</dbReference>
<evidence type="ECO:0000313" key="3">
    <source>
        <dbReference type="Proteomes" id="UP000594262"/>
    </source>
</evidence>
<dbReference type="AlphaFoldDB" id="A0A7M5VGH6"/>
<dbReference type="EnsemblMetazoa" id="CLYHEMT011717.4">
    <property type="protein sequence ID" value="CLYHEMP011717.4"/>
    <property type="gene ID" value="CLYHEMG011717"/>
</dbReference>
<sequence>MAEKAMIYFVFSVFLSFPAPSSQMAKSLFMPLSSLQDLGFIIKPHKDNVYNDIHKRMDINSNSNIEVPIEIAKQLGLLKPPGAGGCPPCPNPPCTGGPAGCDVKAKSISEVQINGKGDYSAPVGPVFSVGDAPPPGIVHPELLTLNLKGKDGRIGKPGPKGPPGDAGPPGSQGPMGPKGEQGDECIASKMPKDKQCSPDIVSNLRARLEKVEKCATNTTLLAAITLNVLSTLANQRHEKPKSILVKQKRPPPPPPPAAPAPPPPPAQPAAPPAPASPPSPPSPPSGQPATAAPPCPAGPGKCDGNQGNANVQSDVKIDLTGGADKQQPACKRSGTCATDPSKTANALQTLQQLLNQAKAQQQQNPVAKDSATVLVNGVPVKIPLGK</sequence>
<evidence type="ECO:0000256" key="1">
    <source>
        <dbReference type="SAM" id="MobiDB-lite"/>
    </source>
</evidence>
<dbReference type="Pfam" id="PF01391">
    <property type="entry name" value="Collagen"/>
    <property type="match status" value="1"/>
</dbReference>
<proteinExistence type="predicted"/>
<feature type="region of interest" description="Disordered" evidence="1">
    <location>
        <begin position="148"/>
        <end position="197"/>
    </location>
</feature>
<dbReference type="GeneID" id="136819243"/>
<accession>A0A7M5VGH6</accession>
<protein>
    <submittedName>
        <fullName evidence="2">Uncharacterized protein</fullName>
    </submittedName>
</protein>
<evidence type="ECO:0000313" key="2">
    <source>
        <dbReference type="EnsemblMetazoa" id="CLYHEMP011717.4"/>
    </source>
</evidence>
<dbReference type="Proteomes" id="UP000594262">
    <property type="component" value="Unplaced"/>
</dbReference>
<organism evidence="2 3">
    <name type="scientific">Clytia hemisphaerica</name>
    <dbReference type="NCBI Taxonomy" id="252671"/>
    <lineage>
        <taxon>Eukaryota</taxon>
        <taxon>Metazoa</taxon>
        <taxon>Cnidaria</taxon>
        <taxon>Hydrozoa</taxon>
        <taxon>Hydroidolina</taxon>
        <taxon>Leptothecata</taxon>
        <taxon>Obeliida</taxon>
        <taxon>Clytiidae</taxon>
        <taxon>Clytia</taxon>
    </lineage>
</organism>
<dbReference type="InterPro" id="IPR008160">
    <property type="entry name" value="Collagen"/>
</dbReference>
<name>A0A7M5VGH6_9CNID</name>
<reference evidence="2" key="1">
    <citation type="submission" date="2021-01" db="UniProtKB">
        <authorList>
            <consortium name="EnsemblMetazoa"/>
        </authorList>
    </citation>
    <scope>IDENTIFICATION</scope>
</reference>
<keyword evidence="3" id="KW-1185">Reference proteome</keyword>
<dbReference type="OrthoDB" id="252722at2759"/>
<dbReference type="Gene3D" id="1.20.5.320">
    <property type="entry name" value="6-Phosphogluconate Dehydrogenase, domain 3"/>
    <property type="match status" value="1"/>
</dbReference>
<feature type="compositionally biased region" description="Pro residues" evidence="1">
    <location>
        <begin position="250"/>
        <end position="297"/>
    </location>
</feature>